<dbReference type="EMBL" id="CM046509">
    <property type="protein sequence ID" value="KAI8663474.1"/>
    <property type="molecule type" value="Genomic_DNA"/>
</dbReference>
<organism evidence="1 2">
    <name type="scientific">Fusarium keratoplasticum</name>
    <dbReference type="NCBI Taxonomy" id="1328300"/>
    <lineage>
        <taxon>Eukaryota</taxon>
        <taxon>Fungi</taxon>
        <taxon>Dikarya</taxon>
        <taxon>Ascomycota</taxon>
        <taxon>Pezizomycotina</taxon>
        <taxon>Sordariomycetes</taxon>
        <taxon>Hypocreomycetidae</taxon>
        <taxon>Hypocreales</taxon>
        <taxon>Nectriaceae</taxon>
        <taxon>Fusarium</taxon>
        <taxon>Fusarium solani species complex</taxon>
    </lineage>
</organism>
<protein>
    <submittedName>
        <fullName evidence="1">Uncharacterized protein</fullName>
    </submittedName>
</protein>
<reference evidence="1" key="1">
    <citation type="submission" date="2022-06" db="EMBL/GenBank/DDBJ databases">
        <title>Fusarium solani species complex genomes reveal bases of compartmentalisation and animal pathogenesis.</title>
        <authorList>
            <person name="Tsai I.J."/>
        </authorList>
    </citation>
    <scope>NUCLEOTIDE SEQUENCE</scope>
    <source>
        <strain evidence="1">Fu6.1</strain>
    </source>
</reference>
<evidence type="ECO:0000313" key="2">
    <source>
        <dbReference type="Proteomes" id="UP001065298"/>
    </source>
</evidence>
<keyword evidence="2" id="KW-1185">Reference proteome</keyword>
<comment type="caution">
    <text evidence="1">The sequence shown here is derived from an EMBL/GenBank/DDBJ whole genome shotgun (WGS) entry which is preliminary data.</text>
</comment>
<dbReference type="Proteomes" id="UP001065298">
    <property type="component" value="Chromosome 7"/>
</dbReference>
<evidence type="ECO:0000313" key="1">
    <source>
        <dbReference type="EMBL" id="KAI8663474.1"/>
    </source>
</evidence>
<proteinExistence type="predicted"/>
<name>A0ACC0QS19_9HYPO</name>
<gene>
    <name evidence="1" type="ORF">NCS57_00948500</name>
</gene>
<accession>A0ACC0QS19</accession>
<sequence length="623" mass="69865">MSSSSTISTTISTDPSSKSLGHQEDDVIPSKSQIYRTFARSKQVWQNLHKKATSMRLQRDTITLSHLVHGLPAIPDDLRGVNDLAGQATWEMKTPGCDTPHRTMTEEKRRWSLTRRRPTHCMISDHCHFSYSDNESNGIALLFLGWAYILCMTLLEKQQISMCYPDNTSTIPDHEHHSEGQKLTVDIGHASEEEFRWWTSLVSPGQGWRSASVKQPVWAIAYTGNIKVRLVAQVLSSTSPNPSPPSSRQAVEFLSRFAFMYNLDSQVPLALAMALTLPLHNETASVVTLPRPSLTRRDAQVASLSSIEREYSNLSRYMTLSSNPVFLSSTLWAVFWEPGVECNLVSPWCDPIIDVVKPLVDRGELEMLSHVLALRRPNVAPLWYGIAACGRTKTILAIVPFLQSLYAPVPSRPIPEVAAWTGSPQSFMDLRGSGAYLQAGDQVARADVWRLRHECWDVEPEGAPFRNPPMCPWPPFGFIKADELELSVRLHMNCDRHQWVYLRWTWLLGNGAELAEEAALPLESSSLFEAGSQVGLAYSSVPDLDYRPDHVASERAVGDIFRWAATEMEPTGKDIYLHHWVEALADLEMEGKDRTDSSSGSRQGSSHSPAERVEDWVMNTDVE</sequence>